<evidence type="ECO:0008006" key="7">
    <source>
        <dbReference type="Google" id="ProtNLM"/>
    </source>
</evidence>
<feature type="region of interest" description="Disordered" evidence="4">
    <location>
        <begin position="79"/>
        <end position="104"/>
    </location>
</feature>
<evidence type="ECO:0000256" key="2">
    <source>
        <dbReference type="ARBA" id="ARBA00023163"/>
    </source>
</evidence>
<keyword evidence="1" id="KW-0805">Transcription regulation</keyword>
<dbReference type="OrthoDB" id="10475361at2759"/>
<feature type="region of interest" description="Disordered" evidence="4">
    <location>
        <begin position="127"/>
        <end position="166"/>
    </location>
</feature>
<evidence type="ECO:0000256" key="1">
    <source>
        <dbReference type="ARBA" id="ARBA00023015"/>
    </source>
</evidence>
<proteinExistence type="predicted"/>
<accession>A0A0D2C079</accession>
<feature type="region of interest" description="Disordered" evidence="4">
    <location>
        <begin position="1"/>
        <end position="35"/>
    </location>
</feature>
<dbReference type="Proteomes" id="UP000054342">
    <property type="component" value="Unassembled WGS sequence"/>
</dbReference>
<dbReference type="GO" id="GO:0008270">
    <property type="term" value="F:zinc ion binding"/>
    <property type="evidence" value="ECO:0007669"/>
    <property type="project" value="InterPro"/>
</dbReference>
<evidence type="ECO:0000313" key="5">
    <source>
        <dbReference type="EMBL" id="KIW58136.1"/>
    </source>
</evidence>
<dbReference type="InterPro" id="IPR001138">
    <property type="entry name" value="Zn2Cys6_DnaBD"/>
</dbReference>
<evidence type="ECO:0000256" key="4">
    <source>
        <dbReference type="SAM" id="MobiDB-lite"/>
    </source>
</evidence>
<dbReference type="GeneID" id="25324592"/>
<dbReference type="CDD" id="cd00067">
    <property type="entry name" value="GAL4"/>
    <property type="match status" value="1"/>
</dbReference>
<feature type="compositionally biased region" description="Pro residues" evidence="4">
    <location>
        <begin position="1"/>
        <end position="11"/>
    </location>
</feature>
<reference evidence="5 6" key="1">
    <citation type="submission" date="2015-01" db="EMBL/GenBank/DDBJ databases">
        <title>The Genome Sequence of Exophiala xenobiotica CBS118157.</title>
        <authorList>
            <consortium name="The Broad Institute Genomics Platform"/>
            <person name="Cuomo C."/>
            <person name="de Hoog S."/>
            <person name="Gorbushina A."/>
            <person name="Stielow B."/>
            <person name="Teixiera M."/>
            <person name="Abouelleil A."/>
            <person name="Chapman S.B."/>
            <person name="Priest M."/>
            <person name="Young S.K."/>
            <person name="Wortman J."/>
            <person name="Nusbaum C."/>
            <person name="Birren B."/>
        </authorList>
    </citation>
    <scope>NUCLEOTIDE SEQUENCE [LARGE SCALE GENOMIC DNA]</scope>
    <source>
        <strain evidence="5 6">CBS 118157</strain>
    </source>
</reference>
<dbReference type="HOGENOM" id="CLU_1042193_0_0_1"/>
<protein>
    <recommendedName>
        <fullName evidence="7">Zn(2)-C6 fungal-type domain-containing protein</fullName>
    </recommendedName>
</protein>
<dbReference type="EMBL" id="KN847318">
    <property type="protein sequence ID" value="KIW58136.1"/>
    <property type="molecule type" value="Genomic_DNA"/>
</dbReference>
<dbReference type="AlphaFoldDB" id="A0A0D2C079"/>
<evidence type="ECO:0000256" key="3">
    <source>
        <dbReference type="ARBA" id="ARBA00023242"/>
    </source>
</evidence>
<gene>
    <name evidence="5" type="ORF">PV05_02684</name>
</gene>
<evidence type="ECO:0000313" key="6">
    <source>
        <dbReference type="Proteomes" id="UP000054342"/>
    </source>
</evidence>
<keyword evidence="2" id="KW-0804">Transcription</keyword>
<dbReference type="RefSeq" id="XP_013318721.1">
    <property type="nucleotide sequence ID" value="XM_013463267.1"/>
</dbReference>
<organism evidence="5 6">
    <name type="scientific">Exophiala xenobiotica</name>
    <dbReference type="NCBI Taxonomy" id="348802"/>
    <lineage>
        <taxon>Eukaryota</taxon>
        <taxon>Fungi</taxon>
        <taxon>Dikarya</taxon>
        <taxon>Ascomycota</taxon>
        <taxon>Pezizomycotina</taxon>
        <taxon>Eurotiomycetes</taxon>
        <taxon>Chaetothyriomycetidae</taxon>
        <taxon>Chaetothyriales</taxon>
        <taxon>Herpotrichiellaceae</taxon>
        <taxon>Exophiala</taxon>
    </lineage>
</organism>
<feature type="compositionally biased region" description="Polar residues" evidence="4">
    <location>
        <begin position="129"/>
        <end position="156"/>
    </location>
</feature>
<sequence>MDPKGSAPPPREQNTSKPADELEVKPYTGQPRHKNCRQCKRSKCKCVAVPGKACQKCQDSNKDCTHASNVATPAPIAAASHPAGYNTPTAVGQVGSDHVGQRQAGPPRLLPEHREINTLPMAGLPGAAWNSQGSSGYPQPPASQYGSDPGTGTSRMGNIPHDLAIDPRLGALGHDPQHPQLGLGQGHAMAFRPLEYGHPIHQPSGVYQENNMQDAAYVGYAEGTASTHPPPMGSRGQQESKDQQKRKRKTKADNKQTHGAKNPRRLS</sequence>
<name>A0A0D2C079_9EURO</name>
<keyword evidence="3" id="KW-0539">Nucleus</keyword>
<dbReference type="GO" id="GO:0000981">
    <property type="term" value="F:DNA-binding transcription factor activity, RNA polymerase II-specific"/>
    <property type="evidence" value="ECO:0007669"/>
    <property type="project" value="InterPro"/>
</dbReference>
<keyword evidence="6" id="KW-1185">Reference proteome</keyword>
<feature type="region of interest" description="Disordered" evidence="4">
    <location>
        <begin position="219"/>
        <end position="267"/>
    </location>
</feature>